<dbReference type="Pfam" id="PF03004">
    <property type="entry name" value="Transposase_24"/>
    <property type="match status" value="1"/>
</dbReference>
<dbReference type="InterPro" id="IPR004252">
    <property type="entry name" value="Probable_transposase_24"/>
</dbReference>
<feature type="compositionally biased region" description="Basic and acidic residues" evidence="1">
    <location>
        <begin position="215"/>
        <end position="244"/>
    </location>
</feature>
<proteinExistence type="predicted"/>
<reference evidence="2" key="1">
    <citation type="journal article" date="2016" name="Nat. Genet.">
        <title>A high-quality carrot genome assembly provides new insights into carotenoid accumulation and asterid genome evolution.</title>
        <authorList>
            <person name="Iorizzo M."/>
            <person name="Ellison S."/>
            <person name="Senalik D."/>
            <person name="Zeng P."/>
            <person name="Satapoomin P."/>
            <person name="Huang J."/>
            <person name="Bowman M."/>
            <person name="Iovene M."/>
            <person name="Sanseverino W."/>
            <person name="Cavagnaro P."/>
            <person name="Yildiz M."/>
            <person name="Macko-Podgorni A."/>
            <person name="Moranska E."/>
            <person name="Grzebelus E."/>
            <person name="Grzebelus D."/>
            <person name="Ashrafi H."/>
            <person name="Zheng Z."/>
            <person name="Cheng S."/>
            <person name="Spooner D."/>
            <person name="Van Deynze A."/>
            <person name="Simon P."/>
        </authorList>
    </citation>
    <scope>NUCLEOTIDE SEQUENCE</scope>
    <source>
        <tissue evidence="2">Leaf</tissue>
    </source>
</reference>
<sequence length="258" mass="29319">MASLGSRNDEVAYSCGRGGSHNADVAGGPHIADVVILGFNLGFIVAFEGNYKDVGELSNFLGTIARDNVSLTYVNWHVVPDQLKQKLWEYTLARFDIHEDGRKWVYTTLSVAWKLHKARVKKAYYTKNDNVEERLENRPDRVPLEDFKMLLKYWGDAKVQKIGRDNAESRKSLLETHTLGRKPVALVIEKLKKDDPNLEHPSDAQINSLTRKRDKGREYKSDTDKMKKKLEKIEKLIEQGKEDEANAIASNGKDHGPN</sequence>
<dbReference type="EMBL" id="CP093344">
    <property type="protein sequence ID" value="WOG86506.1"/>
    <property type="molecule type" value="Genomic_DNA"/>
</dbReference>
<gene>
    <name evidence="2" type="ORF">DCAR_0205717</name>
</gene>
<name>A0AAF1AND2_DAUCS</name>
<dbReference type="PANTHER" id="PTHR33144:SF16">
    <property type="entry name" value="OS02G0129000 PROTEIN"/>
    <property type="match status" value="1"/>
</dbReference>
<feature type="region of interest" description="Disordered" evidence="1">
    <location>
        <begin position="193"/>
        <end position="258"/>
    </location>
</feature>
<dbReference type="Proteomes" id="UP000077755">
    <property type="component" value="Chromosome 2"/>
</dbReference>
<keyword evidence="3" id="KW-1185">Reference proteome</keyword>
<feature type="compositionally biased region" description="Basic and acidic residues" evidence="1">
    <location>
        <begin position="193"/>
        <end position="202"/>
    </location>
</feature>
<dbReference type="PANTHER" id="PTHR33144">
    <property type="entry name" value="OS10G0409366 PROTEIN-RELATED"/>
    <property type="match status" value="1"/>
</dbReference>
<evidence type="ECO:0000256" key="1">
    <source>
        <dbReference type="SAM" id="MobiDB-lite"/>
    </source>
</evidence>
<dbReference type="KEGG" id="dcr:108203260"/>
<organism evidence="2 3">
    <name type="scientific">Daucus carota subsp. sativus</name>
    <name type="common">Carrot</name>
    <dbReference type="NCBI Taxonomy" id="79200"/>
    <lineage>
        <taxon>Eukaryota</taxon>
        <taxon>Viridiplantae</taxon>
        <taxon>Streptophyta</taxon>
        <taxon>Embryophyta</taxon>
        <taxon>Tracheophyta</taxon>
        <taxon>Spermatophyta</taxon>
        <taxon>Magnoliopsida</taxon>
        <taxon>eudicotyledons</taxon>
        <taxon>Gunneridae</taxon>
        <taxon>Pentapetalae</taxon>
        <taxon>asterids</taxon>
        <taxon>campanulids</taxon>
        <taxon>Apiales</taxon>
        <taxon>Apiaceae</taxon>
        <taxon>Apioideae</taxon>
        <taxon>Scandiceae</taxon>
        <taxon>Daucinae</taxon>
        <taxon>Daucus</taxon>
        <taxon>Daucus sect. Daucus</taxon>
    </lineage>
</organism>
<reference evidence="2" key="2">
    <citation type="submission" date="2022-03" db="EMBL/GenBank/DDBJ databases">
        <title>Draft title - Genomic analysis of global carrot germplasm unveils the trajectory of domestication and the origin of high carotenoid orange carrot.</title>
        <authorList>
            <person name="Iorizzo M."/>
            <person name="Ellison S."/>
            <person name="Senalik D."/>
            <person name="Macko-Podgorni A."/>
            <person name="Grzebelus D."/>
            <person name="Bostan H."/>
            <person name="Rolling W."/>
            <person name="Curaba J."/>
            <person name="Simon P."/>
        </authorList>
    </citation>
    <scope>NUCLEOTIDE SEQUENCE</scope>
    <source>
        <tissue evidence="2">Leaf</tissue>
    </source>
</reference>
<dbReference type="AlphaFoldDB" id="A0AAF1AND2"/>
<evidence type="ECO:0000313" key="3">
    <source>
        <dbReference type="Proteomes" id="UP000077755"/>
    </source>
</evidence>
<protein>
    <submittedName>
        <fullName evidence="2">Uncharacterized protein</fullName>
    </submittedName>
</protein>
<evidence type="ECO:0000313" key="2">
    <source>
        <dbReference type="EMBL" id="WOG86506.1"/>
    </source>
</evidence>
<accession>A0AAF1AND2</accession>